<sequence>MKLVVTFSRKKGNEPIIATVVKETGVLINVERARIDSSEGEVLIDVPEESCALIRDRMEALGASARPLERTILFDEHECVDCGACIGICSQNVFSFDPDWRLIVKEERCVLCGRCQQACPHHALSLLV</sequence>
<keyword evidence="3" id="KW-0408">Iron</keyword>
<keyword evidence="4" id="KW-0411">Iron-sulfur</keyword>
<dbReference type="Pfam" id="PF12838">
    <property type="entry name" value="Fer4_7"/>
    <property type="match status" value="1"/>
</dbReference>
<dbReference type="Proteomes" id="UP000002457">
    <property type="component" value="Chromosome"/>
</dbReference>
<dbReference type="AlphaFoldDB" id="B8GHM0"/>
<dbReference type="PANTHER" id="PTHR43687:SF1">
    <property type="entry name" value="FERREDOXIN III"/>
    <property type="match status" value="1"/>
</dbReference>
<dbReference type="EMBL" id="CP001338">
    <property type="protein sequence ID" value="ACL16625.1"/>
    <property type="molecule type" value="Genomic_DNA"/>
</dbReference>
<dbReference type="OrthoDB" id="23833at2157"/>
<organism evidence="6 7">
    <name type="scientific">Methanosphaerula palustris (strain ATCC BAA-1556 / DSM 19958 / E1-9c)</name>
    <dbReference type="NCBI Taxonomy" id="521011"/>
    <lineage>
        <taxon>Archaea</taxon>
        <taxon>Methanobacteriati</taxon>
        <taxon>Methanobacteriota</taxon>
        <taxon>Stenosarchaea group</taxon>
        <taxon>Methanomicrobia</taxon>
        <taxon>Methanomicrobiales</taxon>
        <taxon>Methanoregulaceae</taxon>
        <taxon>Methanosphaerula</taxon>
    </lineage>
</organism>
<dbReference type="eggNOG" id="arCOG02460">
    <property type="taxonomic scope" value="Archaea"/>
</dbReference>
<name>B8GHM0_METPE</name>
<evidence type="ECO:0000313" key="6">
    <source>
        <dbReference type="EMBL" id="ACL16625.1"/>
    </source>
</evidence>
<keyword evidence="2" id="KW-0479">Metal-binding</keyword>
<dbReference type="InterPro" id="IPR017896">
    <property type="entry name" value="4Fe4S_Fe-S-bd"/>
</dbReference>
<evidence type="ECO:0000256" key="4">
    <source>
        <dbReference type="ARBA" id="ARBA00023014"/>
    </source>
</evidence>
<feature type="domain" description="4Fe-4S ferredoxin-type" evidence="5">
    <location>
        <begin position="70"/>
        <end position="99"/>
    </location>
</feature>
<evidence type="ECO:0000256" key="1">
    <source>
        <dbReference type="ARBA" id="ARBA00022485"/>
    </source>
</evidence>
<dbReference type="GO" id="GO:0046872">
    <property type="term" value="F:metal ion binding"/>
    <property type="evidence" value="ECO:0007669"/>
    <property type="project" value="UniProtKB-KW"/>
</dbReference>
<dbReference type="GO" id="GO:0051539">
    <property type="term" value="F:4 iron, 4 sulfur cluster binding"/>
    <property type="evidence" value="ECO:0007669"/>
    <property type="project" value="UniProtKB-KW"/>
</dbReference>
<evidence type="ECO:0000259" key="5">
    <source>
        <dbReference type="PROSITE" id="PS51379"/>
    </source>
</evidence>
<dbReference type="STRING" id="521011.Mpal_1291"/>
<evidence type="ECO:0000256" key="3">
    <source>
        <dbReference type="ARBA" id="ARBA00023004"/>
    </source>
</evidence>
<accession>B8GHM0</accession>
<dbReference type="InterPro" id="IPR050572">
    <property type="entry name" value="Fe-S_Ferredoxin"/>
</dbReference>
<keyword evidence="1" id="KW-0004">4Fe-4S</keyword>
<gene>
    <name evidence="6" type="ordered locus">Mpal_1291</name>
</gene>
<dbReference type="KEGG" id="mpl:Mpal_1291"/>
<dbReference type="SUPFAM" id="SSF54862">
    <property type="entry name" value="4Fe-4S ferredoxins"/>
    <property type="match status" value="1"/>
</dbReference>
<dbReference type="Gene3D" id="3.30.70.20">
    <property type="match status" value="2"/>
</dbReference>
<evidence type="ECO:0000256" key="2">
    <source>
        <dbReference type="ARBA" id="ARBA00022723"/>
    </source>
</evidence>
<feature type="domain" description="4Fe-4S ferredoxin-type" evidence="5">
    <location>
        <begin position="100"/>
        <end position="128"/>
    </location>
</feature>
<dbReference type="PROSITE" id="PS00198">
    <property type="entry name" value="4FE4S_FER_1"/>
    <property type="match status" value="1"/>
</dbReference>
<dbReference type="HOGENOM" id="CLU_152999_0_0_2"/>
<dbReference type="PANTHER" id="PTHR43687">
    <property type="entry name" value="ADENYLYLSULFATE REDUCTASE, BETA SUBUNIT"/>
    <property type="match status" value="1"/>
</dbReference>
<reference evidence="6 7" key="1">
    <citation type="journal article" date="2015" name="Genome Announc.">
        <title>Complete Genome Sequence of Methanosphaerula palustris E1-9CT, a Hydrogenotrophic Methanogen Isolated from a Minerotrophic Fen Peatland.</title>
        <authorList>
            <person name="Cadillo-Quiroz H."/>
            <person name="Browne P."/>
            <person name="Kyrpides N."/>
            <person name="Woyke T."/>
            <person name="Goodwin L."/>
            <person name="Detter C."/>
            <person name="Yavitt J.B."/>
            <person name="Zinder S.H."/>
        </authorList>
    </citation>
    <scope>NUCLEOTIDE SEQUENCE [LARGE SCALE GENOMIC DNA]</scope>
    <source>
        <strain evidence="7">ATCC BAA-1556 / DSM 19958 / E1-9c</strain>
    </source>
</reference>
<protein>
    <submittedName>
        <fullName evidence="6">4Fe-4S ferredoxin iron-sulfur binding domain protein</fullName>
    </submittedName>
</protein>
<dbReference type="PROSITE" id="PS51379">
    <property type="entry name" value="4FE4S_FER_2"/>
    <property type="match status" value="2"/>
</dbReference>
<keyword evidence="7" id="KW-1185">Reference proteome</keyword>
<dbReference type="InterPro" id="IPR017900">
    <property type="entry name" value="4Fe4S_Fe_S_CS"/>
</dbReference>
<dbReference type="RefSeq" id="WP_012617944.1">
    <property type="nucleotide sequence ID" value="NC_011832.1"/>
</dbReference>
<proteinExistence type="predicted"/>
<dbReference type="GeneID" id="7271151"/>
<evidence type="ECO:0000313" key="7">
    <source>
        <dbReference type="Proteomes" id="UP000002457"/>
    </source>
</evidence>
<dbReference type="GO" id="GO:0016491">
    <property type="term" value="F:oxidoreductase activity"/>
    <property type="evidence" value="ECO:0007669"/>
    <property type="project" value="UniProtKB-ARBA"/>
</dbReference>